<sequence length="212" mass="22784">MKTILCYGDSLTWGYDPAGPGRHSFEDRWPSTLQAALGDRARVIAEGLNGRTTVFDDYAAGAERNGSRVLPTLLTSHAPLDLVIIMLGTNDMKPFICGRAFGARQGMQRLVDIVRRHDYPMGDPAPKVLVMAPPQACATDDPDFSVLFDNARSESAKLAGLYEALARDMGVGFFDAGRVARTSPLDGVHLDADNTRSIGAGVAPVVTEMLGF</sequence>
<feature type="domain" description="SGNH hydrolase-type esterase" evidence="1">
    <location>
        <begin position="6"/>
        <end position="193"/>
    </location>
</feature>
<organism evidence="2 3">
    <name type="scientific">Nitratireductor aquimarinus</name>
    <dbReference type="NCBI Taxonomy" id="889300"/>
    <lineage>
        <taxon>Bacteria</taxon>
        <taxon>Pseudomonadati</taxon>
        <taxon>Pseudomonadota</taxon>
        <taxon>Alphaproteobacteria</taxon>
        <taxon>Hyphomicrobiales</taxon>
        <taxon>Phyllobacteriaceae</taxon>
        <taxon>Nitratireductor</taxon>
    </lineage>
</organism>
<dbReference type="Gene3D" id="3.40.50.1110">
    <property type="entry name" value="SGNH hydrolase"/>
    <property type="match status" value="1"/>
</dbReference>
<evidence type="ECO:0000259" key="1">
    <source>
        <dbReference type="Pfam" id="PF13472"/>
    </source>
</evidence>
<dbReference type="Proteomes" id="UP001185659">
    <property type="component" value="Unassembled WGS sequence"/>
</dbReference>
<reference evidence="2 3" key="1">
    <citation type="submission" date="2023-10" db="EMBL/GenBank/DDBJ databases">
        <authorList>
            <person name="Venkata Ramana C."/>
            <person name="Sasikala C."/>
            <person name="Dhurka M."/>
        </authorList>
    </citation>
    <scope>NUCLEOTIDE SEQUENCE [LARGE SCALE GENOMIC DNA]</scope>
    <source>
        <strain evidence="2 3">KCTC 32151</strain>
    </source>
</reference>
<dbReference type="RefSeq" id="WP_317561280.1">
    <property type="nucleotide sequence ID" value="NZ_JAWLIP010000004.1"/>
</dbReference>
<gene>
    <name evidence="2" type="ORF">R2G56_10790</name>
</gene>
<name>A0ABU4AKJ3_9HYPH</name>
<dbReference type="GO" id="GO:0016787">
    <property type="term" value="F:hydrolase activity"/>
    <property type="evidence" value="ECO:0007669"/>
    <property type="project" value="UniProtKB-KW"/>
</dbReference>
<dbReference type="SUPFAM" id="SSF52266">
    <property type="entry name" value="SGNH hydrolase"/>
    <property type="match status" value="1"/>
</dbReference>
<proteinExistence type="predicted"/>
<dbReference type="CDD" id="cd01839">
    <property type="entry name" value="SGNH_arylesterase_like"/>
    <property type="match status" value="1"/>
</dbReference>
<evidence type="ECO:0000313" key="2">
    <source>
        <dbReference type="EMBL" id="MDV6226772.1"/>
    </source>
</evidence>
<dbReference type="InterPro" id="IPR013830">
    <property type="entry name" value="SGNH_hydro"/>
</dbReference>
<dbReference type="Pfam" id="PF13472">
    <property type="entry name" value="Lipase_GDSL_2"/>
    <property type="match status" value="1"/>
</dbReference>
<accession>A0ABU4AKJ3</accession>
<keyword evidence="2" id="KW-0378">Hydrolase</keyword>
<comment type="caution">
    <text evidence="2">The sequence shown here is derived from an EMBL/GenBank/DDBJ whole genome shotgun (WGS) entry which is preliminary data.</text>
</comment>
<protein>
    <submittedName>
        <fullName evidence="2">SGNH/GDSL hydrolase family protein</fullName>
    </submittedName>
</protein>
<dbReference type="InterPro" id="IPR036514">
    <property type="entry name" value="SGNH_hydro_sf"/>
</dbReference>
<dbReference type="EMBL" id="JAWLIP010000004">
    <property type="protein sequence ID" value="MDV6226772.1"/>
    <property type="molecule type" value="Genomic_DNA"/>
</dbReference>
<evidence type="ECO:0000313" key="3">
    <source>
        <dbReference type="Proteomes" id="UP001185659"/>
    </source>
</evidence>
<keyword evidence="3" id="KW-1185">Reference proteome</keyword>